<dbReference type="PROSITE" id="PS00107">
    <property type="entry name" value="PROTEIN_KINASE_ATP"/>
    <property type="match status" value="1"/>
</dbReference>
<dbReference type="InterPro" id="IPR000719">
    <property type="entry name" value="Prot_kinase_dom"/>
</dbReference>
<dbReference type="GO" id="GO:0000245">
    <property type="term" value="P:spliceosomal complex assembly"/>
    <property type="evidence" value="ECO:0007669"/>
    <property type="project" value="TreeGrafter"/>
</dbReference>
<evidence type="ECO:0000256" key="4">
    <source>
        <dbReference type="ARBA" id="ARBA00012513"/>
    </source>
</evidence>
<dbReference type="SUPFAM" id="SSF56112">
    <property type="entry name" value="Protein kinase-like (PK-like)"/>
    <property type="match status" value="1"/>
</dbReference>
<dbReference type="Gene3D" id="3.30.200.20">
    <property type="entry name" value="Phosphorylase Kinase, domain 1"/>
    <property type="match status" value="1"/>
</dbReference>
<evidence type="ECO:0000256" key="16">
    <source>
        <dbReference type="ARBA" id="ARBA00048679"/>
    </source>
</evidence>
<evidence type="ECO:0000256" key="15">
    <source>
        <dbReference type="ARBA" id="ARBA00047899"/>
    </source>
</evidence>
<dbReference type="InterPro" id="IPR011009">
    <property type="entry name" value="Kinase-like_dom_sf"/>
</dbReference>
<dbReference type="PANTHER" id="PTHR47634:SF9">
    <property type="entry name" value="PROTEIN KINASE DOMAIN-CONTAINING PROTEIN-RELATED"/>
    <property type="match status" value="1"/>
</dbReference>
<evidence type="ECO:0000256" key="2">
    <source>
        <dbReference type="ARBA" id="ARBA00004574"/>
    </source>
</evidence>
<keyword evidence="12" id="KW-0158">Chromosome</keyword>
<keyword evidence="8" id="KW-0808">Transferase</keyword>
<evidence type="ECO:0000256" key="6">
    <source>
        <dbReference type="ARBA" id="ARBA00019973"/>
    </source>
</evidence>
<evidence type="ECO:0000256" key="5">
    <source>
        <dbReference type="ARBA" id="ARBA00013948"/>
    </source>
</evidence>
<evidence type="ECO:0000256" key="7">
    <source>
        <dbReference type="ARBA" id="ARBA00022527"/>
    </source>
</evidence>
<evidence type="ECO:0000256" key="13">
    <source>
        <dbReference type="ARBA" id="ARBA00030980"/>
    </source>
</evidence>
<evidence type="ECO:0000256" key="1">
    <source>
        <dbReference type="ARBA" id="ARBA00003747"/>
    </source>
</evidence>
<keyword evidence="9 17" id="KW-0547">Nucleotide-binding</keyword>
<dbReference type="PANTHER" id="PTHR47634">
    <property type="entry name" value="PROTEIN KINASE DOMAIN-CONTAINING PROTEIN-RELATED"/>
    <property type="match status" value="1"/>
</dbReference>
<dbReference type="GO" id="GO:0004674">
    <property type="term" value="F:protein serine/threonine kinase activity"/>
    <property type="evidence" value="ECO:0007669"/>
    <property type="project" value="UniProtKB-KW"/>
</dbReference>
<evidence type="ECO:0000256" key="11">
    <source>
        <dbReference type="ARBA" id="ARBA00022840"/>
    </source>
</evidence>
<feature type="binding site" evidence="17">
    <location>
        <position position="95"/>
    </location>
    <ligand>
        <name>ATP</name>
        <dbReference type="ChEBI" id="CHEBI:30616"/>
    </ligand>
</feature>
<evidence type="ECO:0000256" key="14">
    <source>
        <dbReference type="ARBA" id="ARBA00033194"/>
    </source>
</evidence>
<dbReference type="InterPro" id="IPR008266">
    <property type="entry name" value="Tyr_kinase_AS"/>
</dbReference>
<dbReference type="Gene3D" id="1.10.510.10">
    <property type="entry name" value="Transferase(Phosphotransferase) domain 1"/>
    <property type="match status" value="1"/>
</dbReference>
<dbReference type="EC" id="2.7.11.1" evidence="4"/>
<accession>A0A8H4HBE9</accession>
<name>A0A8H4HBE9_9EURO</name>
<evidence type="ECO:0000313" key="19">
    <source>
        <dbReference type="EMBL" id="KAF4239918.1"/>
    </source>
</evidence>
<evidence type="ECO:0000256" key="17">
    <source>
        <dbReference type="PROSITE-ProRule" id="PRU10141"/>
    </source>
</evidence>
<dbReference type="PROSITE" id="PS50011">
    <property type="entry name" value="PROTEIN_KINASE_DOM"/>
    <property type="match status" value="1"/>
</dbReference>
<dbReference type="SMART" id="SM00220">
    <property type="entry name" value="S_TKc"/>
    <property type="match status" value="1"/>
</dbReference>
<keyword evidence="20" id="KW-1185">Reference proteome</keyword>
<protein>
    <recommendedName>
        <fullName evidence="6">EKC/KEOPS complex subunit BUD32</fullName>
        <ecNumber evidence="4">2.7.11.1</ecNumber>
    </recommendedName>
    <alternativeName>
        <fullName evidence="13 14">Atypical Serine/threonine protein kinase BUD32</fullName>
    </alternativeName>
    <alternativeName>
        <fullName evidence="5">EKC/KEOPS complex subunit bud32</fullName>
    </alternativeName>
</protein>
<evidence type="ECO:0000313" key="20">
    <source>
        <dbReference type="Proteomes" id="UP000653565"/>
    </source>
</evidence>
<comment type="catalytic activity">
    <reaction evidence="15">
        <text>L-threonyl-[protein] + ATP = O-phospho-L-threonyl-[protein] + ADP + H(+)</text>
        <dbReference type="Rhea" id="RHEA:46608"/>
        <dbReference type="Rhea" id="RHEA-COMP:11060"/>
        <dbReference type="Rhea" id="RHEA-COMP:11605"/>
        <dbReference type="ChEBI" id="CHEBI:15378"/>
        <dbReference type="ChEBI" id="CHEBI:30013"/>
        <dbReference type="ChEBI" id="CHEBI:30616"/>
        <dbReference type="ChEBI" id="CHEBI:61977"/>
        <dbReference type="ChEBI" id="CHEBI:456216"/>
        <dbReference type="EC" id="2.7.11.1"/>
    </reaction>
</comment>
<evidence type="ECO:0000256" key="12">
    <source>
        <dbReference type="ARBA" id="ARBA00022895"/>
    </source>
</evidence>
<evidence type="ECO:0000259" key="18">
    <source>
        <dbReference type="PROSITE" id="PS50011"/>
    </source>
</evidence>
<keyword evidence="10" id="KW-0418">Kinase</keyword>
<comment type="function">
    <text evidence="1">Component of the EKC/KEOPS complex that is required for the formation of a threonylcarbamoyl group on adenosine at position 37 (t(6)A37) in tRNAs that read codons beginning with adenine. The complex is probably involved in the transfer of the threonylcarbamoyl moiety of threonylcarbamoyl-AMP (TC-AMP) to the N6 group of A37. BUD32 has ATPase activity in the context of the EKC/KEOPS complex and likely plays a supporting role to the catalytic subunit KAE1. The EKC/KEOPS complex also promotes both telomere uncapping and telomere elongation. The complex is required for efficient recruitment of transcriptional coactivators.</text>
</comment>
<keyword evidence="7" id="KW-0723">Serine/threonine-protein kinase</keyword>
<dbReference type="GO" id="GO:0000781">
    <property type="term" value="C:chromosome, telomeric region"/>
    <property type="evidence" value="ECO:0007669"/>
    <property type="project" value="UniProtKB-SubCell"/>
</dbReference>
<reference evidence="19" key="1">
    <citation type="journal article" date="2020" name="bioRxiv">
        <title>Genomic and phenotypic heterogeneity of clinical isolates of the human pathogens Aspergillus fumigatus, Aspergillus lentulus and Aspergillus fumigatiaffinis.</title>
        <authorList>
            <person name="dos Santos R.A.C."/>
            <person name="Steenwyk J.L."/>
            <person name="Rivero-Menendez O."/>
            <person name="Mead M.E."/>
            <person name="Silva L.P."/>
            <person name="Bastos R.W."/>
            <person name="Alastruey-Izquierdo A."/>
            <person name="Goldman G.H."/>
            <person name="Rokas A."/>
        </authorList>
    </citation>
    <scope>NUCLEOTIDE SEQUENCE</scope>
    <source>
        <strain evidence="19">CNM-CM6805</strain>
    </source>
</reference>
<comment type="caution">
    <text evidence="19">The sequence shown here is derived from an EMBL/GenBank/DDBJ whole genome shotgun (WGS) entry which is preliminary data.</text>
</comment>
<evidence type="ECO:0000256" key="3">
    <source>
        <dbReference type="ARBA" id="ARBA00011534"/>
    </source>
</evidence>
<proteinExistence type="predicted"/>
<comment type="subcellular location">
    <subcellularLocation>
        <location evidence="2">Chromosome</location>
        <location evidence="2">Telomere</location>
    </subcellularLocation>
</comment>
<dbReference type="GO" id="GO:0005634">
    <property type="term" value="C:nucleus"/>
    <property type="evidence" value="ECO:0007669"/>
    <property type="project" value="TreeGrafter"/>
</dbReference>
<gene>
    <name evidence="19" type="ORF">CNMCM6805_005375</name>
</gene>
<evidence type="ECO:0000256" key="9">
    <source>
        <dbReference type="ARBA" id="ARBA00022741"/>
    </source>
</evidence>
<evidence type="ECO:0000256" key="10">
    <source>
        <dbReference type="ARBA" id="ARBA00022777"/>
    </source>
</evidence>
<dbReference type="GO" id="GO:0005737">
    <property type="term" value="C:cytoplasm"/>
    <property type="evidence" value="ECO:0007669"/>
    <property type="project" value="TreeGrafter"/>
</dbReference>
<dbReference type="GO" id="GO:0050684">
    <property type="term" value="P:regulation of mRNA processing"/>
    <property type="evidence" value="ECO:0007669"/>
    <property type="project" value="TreeGrafter"/>
</dbReference>
<dbReference type="GO" id="GO:0005524">
    <property type="term" value="F:ATP binding"/>
    <property type="evidence" value="ECO:0007669"/>
    <property type="project" value="UniProtKB-UniRule"/>
</dbReference>
<evidence type="ECO:0000256" key="8">
    <source>
        <dbReference type="ARBA" id="ARBA00022679"/>
    </source>
</evidence>
<comment type="catalytic activity">
    <reaction evidence="16">
        <text>L-seryl-[protein] + ATP = O-phospho-L-seryl-[protein] + ADP + H(+)</text>
        <dbReference type="Rhea" id="RHEA:17989"/>
        <dbReference type="Rhea" id="RHEA-COMP:9863"/>
        <dbReference type="Rhea" id="RHEA-COMP:11604"/>
        <dbReference type="ChEBI" id="CHEBI:15378"/>
        <dbReference type="ChEBI" id="CHEBI:29999"/>
        <dbReference type="ChEBI" id="CHEBI:30616"/>
        <dbReference type="ChEBI" id="CHEBI:83421"/>
        <dbReference type="ChEBI" id="CHEBI:456216"/>
        <dbReference type="EC" id="2.7.11.1"/>
    </reaction>
</comment>
<dbReference type="AlphaFoldDB" id="A0A8H4HBE9"/>
<dbReference type="Proteomes" id="UP000653565">
    <property type="component" value="Unassembled WGS sequence"/>
</dbReference>
<keyword evidence="11 17" id="KW-0067">ATP-binding</keyword>
<dbReference type="FunFam" id="3.30.200.20:FF:000969">
    <property type="entry name" value="Protein kinase, putative"/>
    <property type="match status" value="1"/>
</dbReference>
<dbReference type="Pfam" id="PF00069">
    <property type="entry name" value="Pkinase"/>
    <property type="match status" value="1"/>
</dbReference>
<reference evidence="19" key="2">
    <citation type="submission" date="2020-04" db="EMBL/GenBank/DDBJ databases">
        <authorList>
            <person name="Santos R.A.C."/>
            <person name="Steenwyk J.L."/>
            <person name="Rivero-Menendez O."/>
            <person name="Mead M.E."/>
            <person name="Silva L.P."/>
            <person name="Bastos R.W."/>
            <person name="Alastruey-Izquierdo A."/>
            <person name="Goldman G.H."/>
            <person name="Rokas A."/>
        </authorList>
    </citation>
    <scope>NUCLEOTIDE SEQUENCE</scope>
    <source>
        <strain evidence="19">CNM-CM6805</strain>
    </source>
</reference>
<dbReference type="InterPro" id="IPR017441">
    <property type="entry name" value="Protein_kinase_ATP_BS"/>
</dbReference>
<comment type="subunit">
    <text evidence="3">Component of the EKC/KEOPS complex composed of at least BUD32, CGI121, GON7, KAE1 and PCC1; the whole complex dimerizes.</text>
</comment>
<keyword evidence="12" id="KW-0779">Telomere</keyword>
<dbReference type="PROSITE" id="PS00109">
    <property type="entry name" value="PROTEIN_KINASE_TYR"/>
    <property type="match status" value="1"/>
</dbReference>
<sequence length="424" mass="48417">MSDHEDYAPESPILSHSEEEYDERPLNGLYIDMAPFGLEKIWDYEPGGHHVVHLDDHLGREGEYRVIHKLGSGGFANVWLCQVLRNGIPHYVALKTLKADYSKDDCPELRVERLRAVGLEKHICLPFDQFRIEGPNGSHLCFVYPVAGPRVSLIAQPFEDPDRSLRKMAQQATEVMAALHSHGICHGDFTPSNILLKVEGLDGLPEDEVLKILGKPVKVEVFTESGKTPSDKTAPKYLVRPVKFRNVTLPYVVDEILLIDFGESYDVTNPPEELVTIWALGCTLFEIRTGRKLFDMFDDDDDSHLFHMVEMLGALPEPWWSTTWKHRKEFFKDEPDLFGQAVLVGALAKEQSDLSVERPSIELALRRGLHYWDLGPGDEFSREIPPDEIEQLADLLKKILQYEPSRRLTAAEVLEHEWFRLDEN</sequence>
<organism evidence="19 20">
    <name type="scientific">Aspergillus fumigatiaffinis</name>
    <dbReference type="NCBI Taxonomy" id="340414"/>
    <lineage>
        <taxon>Eukaryota</taxon>
        <taxon>Fungi</taxon>
        <taxon>Dikarya</taxon>
        <taxon>Ascomycota</taxon>
        <taxon>Pezizomycotina</taxon>
        <taxon>Eurotiomycetes</taxon>
        <taxon>Eurotiomycetidae</taxon>
        <taxon>Eurotiales</taxon>
        <taxon>Aspergillaceae</taxon>
        <taxon>Aspergillus</taxon>
        <taxon>Aspergillus subgen. Fumigati</taxon>
    </lineage>
</organism>
<feature type="domain" description="Protein kinase" evidence="18">
    <location>
        <begin position="64"/>
        <end position="419"/>
    </location>
</feature>
<dbReference type="EMBL" id="JAAAPX010000029">
    <property type="protein sequence ID" value="KAF4239918.1"/>
    <property type="molecule type" value="Genomic_DNA"/>
</dbReference>
<dbReference type="InterPro" id="IPR051334">
    <property type="entry name" value="SRPK"/>
</dbReference>